<feature type="transmembrane region" description="Helical" evidence="9">
    <location>
        <begin position="196"/>
        <end position="214"/>
    </location>
</feature>
<comment type="similarity">
    <text evidence="3">Belongs to the UbiA prenyltransferase family.</text>
</comment>
<evidence type="ECO:0000256" key="1">
    <source>
        <dbReference type="ARBA" id="ARBA00001946"/>
    </source>
</evidence>
<name>A0ABZ2GY31_9GAMM</name>
<feature type="transmembrane region" description="Helical" evidence="9">
    <location>
        <begin position="128"/>
        <end position="149"/>
    </location>
</feature>
<dbReference type="Pfam" id="PF01040">
    <property type="entry name" value="UbiA"/>
    <property type="match status" value="1"/>
</dbReference>
<keyword evidence="7 9" id="KW-1133">Transmembrane helix</keyword>
<evidence type="ECO:0000313" key="10">
    <source>
        <dbReference type="EMBL" id="WWR12060.1"/>
    </source>
</evidence>
<keyword evidence="4" id="KW-1003">Cell membrane</keyword>
<evidence type="ECO:0000313" key="11">
    <source>
        <dbReference type="Proteomes" id="UP001360424"/>
    </source>
</evidence>
<evidence type="ECO:0000256" key="7">
    <source>
        <dbReference type="ARBA" id="ARBA00022989"/>
    </source>
</evidence>
<feature type="transmembrane region" description="Helical" evidence="9">
    <location>
        <begin position="220"/>
        <end position="237"/>
    </location>
</feature>
<dbReference type="InterPro" id="IPR044878">
    <property type="entry name" value="UbiA_sf"/>
</dbReference>
<protein>
    <submittedName>
        <fullName evidence="10">4-hydroxybenzoate octaprenyltransferase</fullName>
    </submittedName>
</protein>
<dbReference type="EMBL" id="CP135136">
    <property type="protein sequence ID" value="WWR12060.1"/>
    <property type="molecule type" value="Genomic_DNA"/>
</dbReference>
<feature type="transmembrane region" description="Helical" evidence="9">
    <location>
        <begin position="30"/>
        <end position="54"/>
    </location>
</feature>
<dbReference type="CDD" id="cd13959">
    <property type="entry name" value="PT_UbiA_COQ2"/>
    <property type="match status" value="1"/>
</dbReference>
<reference evidence="10" key="1">
    <citation type="submission" date="2023-09" db="EMBL/GenBank/DDBJ databases">
        <title>Genomes of two closely related lineages of the louse Polyplax serrata with different host specificities.</title>
        <authorList>
            <person name="Martinu J."/>
            <person name="Tarabai H."/>
            <person name="Stefka J."/>
            <person name="Hypsa V."/>
        </authorList>
    </citation>
    <scope>NUCLEOTIDE SEQUENCE [LARGE SCALE GENOMIC DNA]</scope>
    <source>
        <strain evidence="10">HR10_N</strain>
    </source>
</reference>
<dbReference type="Proteomes" id="UP001360424">
    <property type="component" value="Chromosome"/>
</dbReference>
<gene>
    <name evidence="10" type="ORF">RQL38_00220</name>
</gene>
<evidence type="ECO:0000256" key="9">
    <source>
        <dbReference type="SAM" id="Phobius"/>
    </source>
</evidence>
<dbReference type="InterPro" id="IPR039653">
    <property type="entry name" value="Prenyltransferase"/>
</dbReference>
<feature type="transmembrane region" description="Helical" evidence="9">
    <location>
        <begin position="75"/>
        <end position="97"/>
    </location>
</feature>
<comment type="subcellular location">
    <subcellularLocation>
        <location evidence="2">Membrane</location>
        <topology evidence="2">Multi-pass membrane protein</topology>
    </subcellularLocation>
</comment>
<keyword evidence="8 9" id="KW-0472">Membrane</keyword>
<dbReference type="PANTHER" id="PTHR11048:SF28">
    <property type="entry name" value="4-HYDROXYBENZOATE POLYPRENYLTRANSFERASE, MITOCHONDRIAL"/>
    <property type="match status" value="1"/>
</dbReference>
<feature type="transmembrane region" description="Helical" evidence="9">
    <location>
        <begin position="103"/>
        <end position="119"/>
    </location>
</feature>
<feature type="transmembrane region" description="Helical" evidence="9">
    <location>
        <begin position="249"/>
        <end position="270"/>
    </location>
</feature>
<feature type="transmembrane region" description="Helical" evidence="9">
    <location>
        <begin position="155"/>
        <end position="175"/>
    </location>
</feature>
<evidence type="ECO:0000256" key="4">
    <source>
        <dbReference type="ARBA" id="ARBA00022475"/>
    </source>
</evidence>
<dbReference type="InterPro" id="IPR000537">
    <property type="entry name" value="UbiA_prenyltransferase"/>
</dbReference>
<evidence type="ECO:0000256" key="6">
    <source>
        <dbReference type="ARBA" id="ARBA00022692"/>
    </source>
</evidence>
<evidence type="ECO:0000256" key="2">
    <source>
        <dbReference type="ARBA" id="ARBA00004141"/>
    </source>
</evidence>
<accession>A0ABZ2GY31</accession>
<sequence>MRFQYPTGFFLLWWPVLWSLWIANKGNPKNILILILFIETIIIRSVGCVINDIIDKEIDLKTYRTRNRILASNKIHTREALILVCILLLISFFILLIFLKNCLYYALISLILIIIYPFCKRFINFPQIILGLTFSMSIPITFVASKVSILNIQVLILFILTFLWIISCDIQYALSDYEDDVLNNTKSITILLKKNYKIYIIFVQIIFHTMWLLFLKKITYTSIFLLFWSISTYILIYQKKLLNHKDKKSCLKTFSLNSWYGFFIWLSFYLNKFT</sequence>
<proteinExistence type="inferred from homology"/>
<keyword evidence="6 9" id="KW-0812">Transmembrane</keyword>
<evidence type="ECO:0000256" key="8">
    <source>
        <dbReference type="ARBA" id="ARBA00023136"/>
    </source>
</evidence>
<evidence type="ECO:0000256" key="3">
    <source>
        <dbReference type="ARBA" id="ARBA00005985"/>
    </source>
</evidence>
<feature type="transmembrane region" description="Helical" evidence="9">
    <location>
        <begin position="7"/>
        <end position="24"/>
    </location>
</feature>
<evidence type="ECO:0000256" key="5">
    <source>
        <dbReference type="ARBA" id="ARBA00022679"/>
    </source>
</evidence>
<keyword evidence="5" id="KW-0808">Transferase</keyword>
<dbReference type="RefSeq" id="WP_338521647.1">
    <property type="nucleotide sequence ID" value="NZ_CP135136.1"/>
</dbReference>
<organism evidence="10 11">
    <name type="scientific">Candidatus Legionella polyplacis</name>
    <dbReference type="NCBI Taxonomy" id="2005262"/>
    <lineage>
        <taxon>Bacteria</taxon>
        <taxon>Pseudomonadati</taxon>
        <taxon>Pseudomonadota</taxon>
        <taxon>Gammaproteobacteria</taxon>
        <taxon>Legionellales</taxon>
        <taxon>Legionellaceae</taxon>
        <taxon>Legionella</taxon>
    </lineage>
</organism>
<comment type="cofactor">
    <cofactor evidence="1">
        <name>Mg(2+)</name>
        <dbReference type="ChEBI" id="CHEBI:18420"/>
    </cofactor>
</comment>
<dbReference type="Gene3D" id="1.20.120.1780">
    <property type="entry name" value="UbiA prenyltransferase"/>
    <property type="match status" value="1"/>
</dbReference>
<dbReference type="Gene3D" id="1.10.357.140">
    <property type="entry name" value="UbiA prenyltransferase"/>
    <property type="match status" value="1"/>
</dbReference>
<dbReference type="PANTHER" id="PTHR11048">
    <property type="entry name" value="PRENYLTRANSFERASES"/>
    <property type="match status" value="1"/>
</dbReference>
<keyword evidence="11" id="KW-1185">Reference proteome</keyword>